<sequence>MSVPVQVLGLCRWSYPSAPGAFRRESMGGPDAIRAALYDPMRMALRLFFLEHVVLPPLRAQTDPDFTVVMLMGDQLPGEVRARIEALIADIPQIVPVYAPEGRPHQEICREVMLAHRDPSVRAVAEIRFDDDDAAAVDIVARTRDVFTRTKALFRSGGKLALDFNRGFILRAEPEGVQFQPVTTRYWTPGLVLYQRPQSDRSLLDFNHAQLWKRIPTITFPKVPMYLRGAHGGNDSSVSANPHNAEEAWQRADTLADTLHDRFGIGHDTLNAAWLKLLHGD</sequence>
<organism evidence="1 2">
    <name type="scientific">Lutimaribacter pacificus</name>
    <dbReference type="NCBI Taxonomy" id="391948"/>
    <lineage>
        <taxon>Bacteria</taxon>
        <taxon>Pseudomonadati</taxon>
        <taxon>Pseudomonadota</taxon>
        <taxon>Alphaproteobacteria</taxon>
        <taxon>Rhodobacterales</taxon>
        <taxon>Roseobacteraceae</taxon>
        <taxon>Lutimaribacter</taxon>
    </lineage>
</organism>
<evidence type="ECO:0000313" key="1">
    <source>
        <dbReference type="EMBL" id="SHK22456.1"/>
    </source>
</evidence>
<proteinExistence type="predicted"/>
<dbReference type="OrthoDB" id="9771846at2"/>
<dbReference type="AlphaFoldDB" id="A0A1H0IG55"/>
<dbReference type="EMBL" id="FQZZ01000004">
    <property type="protein sequence ID" value="SHK22456.1"/>
    <property type="molecule type" value="Genomic_DNA"/>
</dbReference>
<reference evidence="1 2" key="1">
    <citation type="submission" date="2016-11" db="EMBL/GenBank/DDBJ databases">
        <authorList>
            <person name="Varghese N."/>
            <person name="Submissions S."/>
        </authorList>
    </citation>
    <scope>NUCLEOTIDE SEQUENCE [LARGE SCALE GENOMIC DNA]</scope>
    <source>
        <strain evidence="1 2">DSM 29620</strain>
    </source>
</reference>
<dbReference type="GO" id="GO:0016740">
    <property type="term" value="F:transferase activity"/>
    <property type="evidence" value="ECO:0007669"/>
    <property type="project" value="UniProtKB-KW"/>
</dbReference>
<dbReference type="RefSeq" id="WP_149788586.1">
    <property type="nucleotide sequence ID" value="NZ_FNIO01000004.1"/>
</dbReference>
<dbReference type="InterPro" id="IPR021466">
    <property type="entry name" value="Put_rhamnosyl_transferase"/>
</dbReference>
<keyword evidence="2" id="KW-1185">Reference proteome</keyword>
<dbReference type="Pfam" id="PF11316">
    <property type="entry name" value="Rhamno_transf"/>
    <property type="match status" value="1"/>
</dbReference>
<evidence type="ECO:0000313" key="2">
    <source>
        <dbReference type="Proteomes" id="UP000324252"/>
    </source>
</evidence>
<gene>
    <name evidence="1" type="ORF">SAMN05444142_1045</name>
</gene>
<keyword evidence="1" id="KW-0808">Transferase</keyword>
<protein>
    <submittedName>
        <fullName evidence="1">Rhamnosyl transferase</fullName>
    </submittedName>
</protein>
<accession>A0A1H0IG55</accession>
<dbReference type="Proteomes" id="UP000324252">
    <property type="component" value="Unassembled WGS sequence"/>
</dbReference>
<name>A0A1H0IG55_9RHOB</name>